<feature type="transmembrane region" description="Helical" evidence="1">
    <location>
        <begin position="28"/>
        <end position="44"/>
    </location>
</feature>
<accession>A0A285CSY4</accession>
<gene>
    <name evidence="2" type="ORF">SAMN05877753_104242</name>
</gene>
<evidence type="ECO:0000313" key="3">
    <source>
        <dbReference type="Proteomes" id="UP000219546"/>
    </source>
</evidence>
<keyword evidence="3" id="KW-1185">Reference proteome</keyword>
<protein>
    <submittedName>
        <fullName evidence="2">Uncharacterized protein</fullName>
    </submittedName>
</protein>
<evidence type="ECO:0000313" key="2">
    <source>
        <dbReference type="EMBL" id="SNX70677.1"/>
    </source>
</evidence>
<dbReference type="RefSeq" id="WP_097158637.1">
    <property type="nucleotide sequence ID" value="NZ_JBEPMQ010000006.1"/>
</dbReference>
<organism evidence="2 3">
    <name type="scientific">Bacillus oleivorans</name>
    <dbReference type="NCBI Taxonomy" id="1448271"/>
    <lineage>
        <taxon>Bacteria</taxon>
        <taxon>Bacillati</taxon>
        <taxon>Bacillota</taxon>
        <taxon>Bacilli</taxon>
        <taxon>Bacillales</taxon>
        <taxon>Bacillaceae</taxon>
        <taxon>Bacillus</taxon>
    </lineage>
</organism>
<feature type="transmembrane region" description="Helical" evidence="1">
    <location>
        <begin position="5"/>
        <end position="22"/>
    </location>
</feature>
<sequence>MQINLFTIIIASLSIFGIVHLLTGDLQWGILAALAIGVAGLKWIRVKKKETNDEIEYDERVNHNINYVQFRFFR</sequence>
<dbReference type="EMBL" id="OAOP01000004">
    <property type="protein sequence ID" value="SNX70677.1"/>
    <property type="molecule type" value="Genomic_DNA"/>
</dbReference>
<proteinExistence type="predicted"/>
<reference evidence="2 3" key="1">
    <citation type="submission" date="2017-08" db="EMBL/GenBank/DDBJ databases">
        <authorList>
            <person name="de Groot N.N."/>
        </authorList>
    </citation>
    <scope>NUCLEOTIDE SEQUENCE [LARGE SCALE GENOMIC DNA]</scope>
    <source>
        <strain evidence="2 3">JC228</strain>
    </source>
</reference>
<dbReference type="OrthoDB" id="2885099at2"/>
<dbReference type="AlphaFoldDB" id="A0A285CSY4"/>
<keyword evidence="1" id="KW-0812">Transmembrane</keyword>
<dbReference type="Proteomes" id="UP000219546">
    <property type="component" value="Unassembled WGS sequence"/>
</dbReference>
<keyword evidence="1" id="KW-1133">Transmembrane helix</keyword>
<keyword evidence="1" id="KW-0472">Membrane</keyword>
<evidence type="ECO:0000256" key="1">
    <source>
        <dbReference type="SAM" id="Phobius"/>
    </source>
</evidence>
<name>A0A285CSY4_9BACI</name>